<comment type="caution">
    <text evidence="1">The sequence shown here is derived from an EMBL/GenBank/DDBJ whole genome shotgun (WGS) entry which is preliminary data.</text>
</comment>
<reference evidence="1 2" key="1">
    <citation type="submission" date="2022-10" db="EMBL/GenBank/DDBJ databases">
        <title>Kaistella sp. BT-6-1-3.</title>
        <authorList>
            <person name="Ai J."/>
            <person name="Deng Z."/>
        </authorList>
    </citation>
    <scope>NUCLEOTIDE SEQUENCE [LARGE SCALE GENOMIC DNA]</scope>
    <source>
        <strain evidence="1 2">BT6-1-3</strain>
    </source>
</reference>
<accession>A0ABT3JLH3</accession>
<protein>
    <submittedName>
        <fullName evidence="1">Uncharacterized protein</fullName>
    </submittedName>
</protein>
<organism evidence="1 2">
    <name type="scientific">Kaistella yananensis</name>
    <dbReference type="NCBI Taxonomy" id="2989820"/>
    <lineage>
        <taxon>Bacteria</taxon>
        <taxon>Pseudomonadati</taxon>
        <taxon>Bacteroidota</taxon>
        <taxon>Flavobacteriia</taxon>
        <taxon>Flavobacteriales</taxon>
        <taxon>Weeksellaceae</taxon>
        <taxon>Chryseobacterium group</taxon>
        <taxon>Kaistella</taxon>
    </lineage>
</organism>
<dbReference type="Proteomes" id="UP001209107">
    <property type="component" value="Unassembled WGS sequence"/>
</dbReference>
<dbReference type="RefSeq" id="WP_265143756.1">
    <property type="nucleotide sequence ID" value="NZ_JAPCHZ010000002.1"/>
</dbReference>
<sequence>MTGIGVVLIGIGIPFAIAANKNAKKALEIENGGATAFKPYFRVETAGTGMALSYNLKKILSLKIGGIFFRLFVFNPDLHSPDRSGILLRSEAQQKI</sequence>
<name>A0ABT3JLH3_9FLAO</name>
<evidence type="ECO:0000313" key="2">
    <source>
        <dbReference type="Proteomes" id="UP001209107"/>
    </source>
</evidence>
<keyword evidence="2" id="KW-1185">Reference proteome</keyword>
<proteinExistence type="predicted"/>
<dbReference type="EMBL" id="JAPCHZ010000002">
    <property type="protein sequence ID" value="MCW4451571.1"/>
    <property type="molecule type" value="Genomic_DNA"/>
</dbReference>
<gene>
    <name evidence="1" type="ORF">OK344_05050</name>
</gene>
<evidence type="ECO:0000313" key="1">
    <source>
        <dbReference type="EMBL" id="MCW4451571.1"/>
    </source>
</evidence>